<sequence length="538" mass="59478">MKTKFVKALLISLACITALTFSGCGTSSANTSSKGSSKKVINIGIMNAPSAFNPLDTADSAQTYMTEILFRPLMDLDSNLKFIPALADSITTTDNKTFTVNLNKKAKWTDGQPVTADDLMFTIGLITNPKVTSSLASQLNMLAGLDDSGKNTSGKEDFAGAKKIDDHTIALVTKQPVDNTIFNDLISQYLRAVPKHMLKDVAPDQIFKAAFFQNPTVTDGPFKFSTYKKDQYVQLAANKNYFRDTPKLSEINFKIMQGTEITIQLQSGEIDMNEPNIGVVPTDDVSKIKAMKNITTEKTLTNTLQVLELNNKTITDAKIRKAISYAINRQQIVKSLLKGSGEEAVGPYTKSSKFYDENVNFPSYNKEKAKELLKEANWNSSKVLKFNVPTGNTVREQAANIIQQNLQDVGIKVEIQKYDFVTTLNLAKKHQFDICFMGLLIDPVNPDFTQNIGTGQLMNLSAYSSPEIDNLLATGKVTVDASKRKEVYNKLQEIYSNDFPLCSVYAPQDIGAVNKRVINAKPVSFGMYANTEKWDVAK</sequence>
<keyword evidence="2" id="KW-0813">Transport</keyword>
<dbReference type="Gene3D" id="3.90.76.10">
    <property type="entry name" value="Dipeptide-binding Protein, Domain 1"/>
    <property type="match status" value="1"/>
</dbReference>
<proteinExistence type="inferred from homology"/>
<name>A0ABW8TI33_9CLOT</name>
<comment type="caution">
    <text evidence="6">The sequence shown here is derived from an EMBL/GenBank/DDBJ whole genome shotgun (WGS) entry which is preliminary data.</text>
</comment>
<evidence type="ECO:0000313" key="6">
    <source>
        <dbReference type="EMBL" id="MFL0252198.1"/>
    </source>
</evidence>
<evidence type="ECO:0000256" key="2">
    <source>
        <dbReference type="ARBA" id="ARBA00022448"/>
    </source>
</evidence>
<evidence type="ECO:0000256" key="4">
    <source>
        <dbReference type="SAM" id="SignalP"/>
    </source>
</evidence>
<dbReference type="PANTHER" id="PTHR30290:SF9">
    <property type="entry name" value="OLIGOPEPTIDE-BINDING PROTEIN APPA"/>
    <property type="match status" value="1"/>
</dbReference>
<dbReference type="InterPro" id="IPR000914">
    <property type="entry name" value="SBP_5_dom"/>
</dbReference>
<dbReference type="EMBL" id="JBJIAA010000015">
    <property type="protein sequence ID" value="MFL0252198.1"/>
    <property type="molecule type" value="Genomic_DNA"/>
</dbReference>
<accession>A0ABW8TI33</accession>
<dbReference type="InterPro" id="IPR030678">
    <property type="entry name" value="Peptide/Ni-bd"/>
</dbReference>
<feature type="domain" description="Solute-binding protein family 5" evidence="5">
    <location>
        <begin position="81"/>
        <end position="449"/>
    </location>
</feature>
<organism evidence="6 7">
    <name type="scientific">Clostridium neuense</name>
    <dbReference type="NCBI Taxonomy" id="1728934"/>
    <lineage>
        <taxon>Bacteria</taxon>
        <taxon>Bacillati</taxon>
        <taxon>Bacillota</taxon>
        <taxon>Clostridia</taxon>
        <taxon>Eubacteriales</taxon>
        <taxon>Clostridiaceae</taxon>
        <taxon>Clostridium</taxon>
    </lineage>
</organism>
<feature type="chain" id="PRO_5045263128" evidence="4">
    <location>
        <begin position="30"/>
        <end position="538"/>
    </location>
</feature>
<reference evidence="6 7" key="1">
    <citation type="submission" date="2024-11" db="EMBL/GenBank/DDBJ databases">
        <authorList>
            <person name="Heng Y.C."/>
            <person name="Lim A.C.H."/>
            <person name="Lee J.K.Y."/>
            <person name="Kittelmann S."/>
        </authorList>
    </citation>
    <scope>NUCLEOTIDE SEQUENCE [LARGE SCALE GENOMIC DNA]</scope>
    <source>
        <strain evidence="6 7">WILCCON 0114</strain>
    </source>
</reference>
<dbReference type="Proteomes" id="UP001623592">
    <property type="component" value="Unassembled WGS sequence"/>
</dbReference>
<dbReference type="PROSITE" id="PS51257">
    <property type="entry name" value="PROKAR_LIPOPROTEIN"/>
    <property type="match status" value="1"/>
</dbReference>
<protein>
    <submittedName>
        <fullName evidence="6">ABC transporter substrate-binding protein</fullName>
    </submittedName>
</protein>
<evidence type="ECO:0000259" key="5">
    <source>
        <dbReference type="Pfam" id="PF00496"/>
    </source>
</evidence>
<evidence type="ECO:0000256" key="1">
    <source>
        <dbReference type="ARBA" id="ARBA00005695"/>
    </source>
</evidence>
<feature type="signal peptide" evidence="4">
    <location>
        <begin position="1"/>
        <end position="29"/>
    </location>
</feature>
<dbReference type="Gene3D" id="3.40.190.10">
    <property type="entry name" value="Periplasmic binding protein-like II"/>
    <property type="match status" value="1"/>
</dbReference>
<dbReference type="Pfam" id="PF00496">
    <property type="entry name" value="SBP_bac_5"/>
    <property type="match status" value="1"/>
</dbReference>
<dbReference type="PIRSF" id="PIRSF002741">
    <property type="entry name" value="MppA"/>
    <property type="match status" value="1"/>
</dbReference>
<dbReference type="PANTHER" id="PTHR30290">
    <property type="entry name" value="PERIPLASMIC BINDING COMPONENT OF ABC TRANSPORTER"/>
    <property type="match status" value="1"/>
</dbReference>
<comment type="similarity">
    <text evidence="1">Belongs to the bacterial solute-binding protein 5 family.</text>
</comment>
<dbReference type="InterPro" id="IPR039424">
    <property type="entry name" value="SBP_5"/>
</dbReference>
<gene>
    <name evidence="6" type="ORF">ACJDT4_17430</name>
</gene>
<dbReference type="SUPFAM" id="SSF53850">
    <property type="entry name" value="Periplasmic binding protein-like II"/>
    <property type="match status" value="1"/>
</dbReference>
<dbReference type="RefSeq" id="WP_406788845.1">
    <property type="nucleotide sequence ID" value="NZ_JBJIAA010000015.1"/>
</dbReference>
<evidence type="ECO:0000313" key="7">
    <source>
        <dbReference type="Proteomes" id="UP001623592"/>
    </source>
</evidence>
<keyword evidence="7" id="KW-1185">Reference proteome</keyword>
<evidence type="ECO:0000256" key="3">
    <source>
        <dbReference type="ARBA" id="ARBA00022729"/>
    </source>
</evidence>
<keyword evidence="3 4" id="KW-0732">Signal</keyword>
<dbReference type="Gene3D" id="3.10.105.10">
    <property type="entry name" value="Dipeptide-binding Protein, Domain 3"/>
    <property type="match status" value="1"/>
</dbReference>